<evidence type="ECO:0000313" key="2">
    <source>
        <dbReference type="EMBL" id="CAG6488114.1"/>
    </source>
</evidence>
<proteinExistence type="predicted"/>
<evidence type="ECO:0000256" key="1">
    <source>
        <dbReference type="SAM" id="Phobius"/>
    </source>
</evidence>
<keyword evidence="1" id="KW-1133">Transmembrane helix</keyword>
<keyword evidence="1" id="KW-0812">Transmembrane</keyword>
<name>A0A8D8FZE6_CULPI</name>
<keyword evidence="1" id="KW-0472">Membrane</keyword>
<organism evidence="2">
    <name type="scientific">Culex pipiens</name>
    <name type="common">House mosquito</name>
    <dbReference type="NCBI Taxonomy" id="7175"/>
    <lineage>
        <taxon>Eukaryota</taxon>
        <taxon>Metazoa</taxon>
        <taxon>Ecdysozoa</taxon>
        <taxon>Arthropoda</taxon>
        <taxon>Hexapoda</taxon>
        <taxon>Insecta</taxon>
        <taxon>Pterygota</taxon>
        <taxon>Neoptera</taxon>
        <taxon>Endopterygota</taxon>
        <taxon>Diptera</taxon>
        <taxon>Nematocera</taxon>
        <taxon>Culicoidea</taxon>
        <taxon>Culicidae</taxon>
        <taxon>Culicinae</taxon>
        <taxon>Culicini</taxon>
        <taxon>Culex</taxon>
        <taxon>Culex</taxon>
    </lineage>
</organism>
<accession>A0A8D8FZE6</accession>
<feature type="transmembrane region" description="Helical" evidence="1">
    <location>
        <begin position="50"/>
        <end position="70"/>
    </location>
</feature>
<sequence length="146" mass="16900">MFGEKLWASFSAVDVNDVMHRPPRLRPLLGRSPRFLLTSKRWRRRSRIQILLLALLCLLSCICFTGVHLLHLVRIVLLEPQVPRFARNGRHQTTFTTPTAAKWLLAQLMFTLLKSPVGGSSFLRFSFRPARSILFCSHRCRFLNAK</sequence>
<reference evidence="2" key="1">
    <citation type="submission" date="2021-05" db="EMBL/GenBank/DDBJ databases">
        <authorList>
            <person name="Alioto T."/>
            <person name="Alioto T."/>
            <person name="Gomez Garrido J."/>
        </authorList>
    </citation>
    <scope>NUCLEOTIDE SEQUENCE</scope>
</reference>
<protein>
    <submittedName>
        <fullName evidence="2">(northern house mosquito) hypothetical protein</fullName>
    </submittedName>
</protein>
<dbReference type="EMBL" id="HBUE01109330">
    <property type="protein sequence ID" value="CAG6488114.1"/>
    <property type="molecule type" value="Transcribed_RNA"/>
</dbReference>
<dbReference type="AlphaFoldDB" id="A0A8D8FZE6"/>